<evidence type="ECO:0000313" key="2">
    <source>
        <dbReference type="Proteomes" id="UP001597267"/>
    </source>
</evidence>
<accession>A0ABW4JBP9</accession>
<name>A0ABW4JBP9_9LACO</name>
<proteinExistence type="predicted"/>
<dbReference type="Pfam" id="PF01136">
    <property type="entry name" value="Peptidase_U32"/>
    <property type="match status" value="1"/>
</dbReference>
<dbReference type="Proteomes" id="UP001597267">
    <property type="component" value="Unassembled WGS sequence"/>
</dbReference>
<dbReference type="RefSeq" id="WP_125715555.1">
    <property type="nucleotide sequence ID" value="NZ_JBHTOP010000029.1"/>
</dbReference>
<evidence type="ECO:0000313" key="1">
    <source>
        <dbReference type="EMBL" id="MFD1673026.1"/>
    </source>
</evidence>
<reference evidence="2" key="1">
    <citation type="journal article" date="2019" name="Int. J. Syst. Evol. Microbiol.">
        <title>The Global Catalogue of Microorganisms (GCM) 10K type strain sequencing project: providing services to taxonomists for standard genome sequencing and annotation.</title>
        <authorList>
            <consortium name="The Broad Institute Genomics Platform"/>
            <consortium name="The Broad Institute Genome Sequencing Center for Infectious Disease"/>
            <person name="Wu L."/>
            <person name="Ma J."/>
        </authorList>
    </citation>
    <scope>NUCLEOTIDE SEQUENCE [LARGE SCALE GENOMIC DNA]</scope>
    <source>
        <strain evidence="2">CCM 8896</strain>
    </source>
</reference>
<dbReference type="PANTHER" id="PTHR30217">
    <property type="entry name" value="PEPTIDASE U32 FAMILY"/>
    <property type="match status" value="1"/>
</dbReference>
<dbReference type="EMBL" id="JBHTOP010000029">
    <property type="protein sequence ID" value="MFD1673026.1"/>
    <property type="molecule type" value="Genomic_DNA"/>
</dbReference>
<protein>
    <submittedName>
        <fullName evidence="1">Peptidase U32 family protein</fullName>
    </submittedName>
</protein>
<dbReference type="PANTHER" id="PTHR30217:SF12">
    <property type="entry name" value="U32 FAMILY PEPTIDASE"/>
    <property type="match status" value="1"/>
</dbReference>
<organism evidence="1 2">
    <name type="scientific">Agrilactobacillus yilanensis</name>
    <dbReference type="NCBI Taxonomy" id="2485997"/>
    <lineage>
        <taxon>Bacteria</taxon>
        <taxon>Bacillati</taxon>
        <taxon>Bacillota</taxon>
        <taxon>Bacilli</taxon>
        <taxon>Lactobacillales</taxon>
        <taxon>Lactobacillaceae</taxon>
        <taxon>Agrilactobacillus</taxon>
    </lineage>
</organism>
<comment type="caution">
    <text evidence="1">The sequence shown here is derived from an EMBL/GenBank/DDBJ whole genome shotgun (WGS) entry which is preliminary data.</text>
</comment>
<keyword evidence="2" id="KW-1185">Reference proteome</keyword>
<dbReference type="InterPro" id="IPR001539">
    <property type="entry name" value="Peptidase_U32"/>
</dbReference>
<sequence>MIELIASPASLQQATALMQAGIDTIYAGEDYFGLRLPHSFERSELTELIQLVHSQNKKIVVAVNAIFHNDRIVNVQNYLEFLAAEKVDRVTIGDPGAIRILQKNQIALDYWYDSADLVTNARQVNFWHQHGAAGAVIANEVPYQELQQLVPNLKAPIQLLVYGAAAIHQSGRPLLTNYFNFVQAHQDKLDREKGLFISEPRKPESHYAIYEDINGTHVFANNDVDLMPRILKVAQLPINHWFLDGLYADETGFVTIAKAFDTARTSFEQGQLTAAQCLQLDELVQQNQPANRAVDTGFFDIDPDDVK</sequence>
<gene>
    <name evidence="1" type="ORF">ACFQ5M_13260</name>
</gene>
<dbReference type="InterPro" id="IPR051454">
    <property type="entry name" value="RNA/ubiquinone_mod_enzymes"/>
</dbReference>